<keyword evidence="2" id="KW-0812">Transmembrane</keyword>
<sequence>MKFRLSLLLNASIIASAPLVVSAQGKSETKKSKNTQEILAHDSDVYSAKPLERPDYDDYDDVDSYGLYWDAEAFKTHYDMTFAYRILKKLIGVNDQKLDKLPYKEKLKDLIPSLGPEFENIGSIYLFATHNELWKSFIKPWEDVKFNYGSYLKEQYKSKHNDSNDKITKDLKSSETHGIFLSKANDIFQVRTMVAHFEAINLFIKHKDNTEIKDLILMLFKVDRGANTADPAYKNTLDDSLPILNEIREKAGENLVSDIAKQVEEDNKHDKIIYDALLSARRAFGSPEYNEKIKPLVRQVSETSTTEFLKKLISVSDSIYLKEKQKVDAVFEELKSKNKENEFRTRINNARNVGLLRDVYADLVTEKIKQVQEEVKNSIDKTNGSDDYNDFNSKFAAIKDKNDNTVSQKKVDKDAFDKKWRDFGANQKSVKIDIKEEKDKQREKLAIQLKEQAVTLEQLEALKQETNNLYLEESDKTRTLINSIDSHINKNKKLEEFKKARDIKTLKKIAEEAKQIKEAEDLEKAKSGAAKAVQSAFGSIKYDEYQKMLMEANDDIVKFNELIKLAGGEYEAKSNEVKANIDSLDDKKDFKDKFENVKNIADLEELNKKILPEKKIQDLARAKKRAKTAVESTNGSKQYEAFLKRLNDNNEKTDELNKLASEAENVYNDEKQKVVDVFEKLLDKKQYRDKIDKAINITSLKALFTEISTEISKQQKKQPKPKTLDKKENENKTNVAAIVTPLVLIPTIAAAGFGIWYALKHRKKSD</sequence>
<keyword evidence="2" id="KW-1133">Transmembrane helix</keyword>
<evidence type="ECO:0000256" key="1">
    <source>
        <dbReference type="SAM" id="Coils"/>
    </source>
</evidence>
<keyword evidence="2" id="KW-0472">Membrane</keyword>
<dbReference type="RefSeq" id="WP_129720571.1">
    <property type="nucleotide sequence ID" value="NZ_LR214986.1"/>
</dbReference>
<gene>
    <name evidence="4" type="ORF">NCTC10142_00429</name>
</gene>
<evidence type="ECO:0000256" key="3">
    <source>
        <dbReference type="SAM" id="SignalP"/>
    </source>
</evidence>
<name>A0A449AI51_9BACT</name>
<geneLocation type="plasmid" evidence="4 5">
    <name>13</name>
</geneLocation>
<evidence type="ECO:0000256" key="2">
    <source>
        <dbReference type="SAM" id="Phobius"/>
    </source>
</evidence>
<protein>
    <submittedName>
        <fullName evidence="4">Uncharacterized protein</fullName>
    </submittedName>
</protein>
<accession>A0A449AI51</accession>
<dbReference type="EMBL" id="LR214986">
    <property type="protein sequence ID" value="VEU64673.1"/>
    <property type="molecule type" value="Genomic_DNA"/>
</dbReference>
<feature type="coiled-coil region" evidence="1">
    <location>
        <begin position="442"/>
        <end position="476"/>
    </location>
</feature>
<evidence type="ECO:0000313" key="4">
    <source>
        <dbReference type="EMBL" id="VEU64673.1"/>
    </source>
</evidence>
<feature type="chain" id="PRO_5019220020" evidence="3">
    <location>
        <begin position="24"/>
        <end position="766"/>
    </location>
</feature>
<dbReference type="AlphaFoldDB" id="A0A449AI51"/>
<feature type="transmembrane region" description="Helical" evidence="2">
    <location>
        <begin position="735"/>
        <end position="759"/>
    </location>
</feature>
<keyword evidence="4" id="KW-0614">Plasmid</keyword>
<organism evidence="4 5">
    <name type="scientific">Mycoplasmopsis cynos</name>
    <dbReference type="NCBI Taxonomy" id="171284"/>
    <lineage>
        <taxon>Bacteria</taxon>
        <taxon>Bacillati</taxon>
        <taxon>Mycoplasmatota</taxon>
        <taxon>Mycoplasmoidales</taxon>
        <taxon>Metamycoplasmataceae</taxon>
        <taxon>Mycoplasmopsis</taxon>
    </lineage>
</organism>
<proteinExistence type="predicted"/>
<feature type="coiled-coil region" evidence="1">
    <location>
        <begin position="643"/>
        <end position="673"/>
    </location>
</feature>
<keyword evidence="1" id="KW-0175">Coiled coil</keyword>
<evidence type="ECO:0000313" key="5">
    <source>
        <dbReference type="Proteomes" id="UP000289506"/>
    </source>
</evidence>
<reference evidence="4 5" key="1">
    <citation type="submission" date="2019-01" db="EMBL/GenBank/DDBJ databases">
        <authorList>
            <consortium name="Pathogen Informatics"/>
        </authorList>
    </citation>
    <scope>NUCLEOTIDE SEQUENCE [LARGE SCALE GENOMIC DNA]</scope>
    <source>
        <strain evidence="4 5">NCTC10142</strain>
        <plasmid evidence="5">13</plasmid>
    </source>
</reference>
<keyword evidence="3" id="KW-0732">Signal</keyword>
<feature type="signal peptide" evidence="3">
    <location>
        <begin position="1"/>
        <end position="23"/>
    </location>
</feature>
<dbReference type="Proteomes" id="UP000289506">
    <property type="component" value="Plasmid 13"/>
</dbReference>